<dbReference type="Pfam" id="PF01352">
    <property type="entry name" value="KRAB"/>
    <property type="match status" value="1"/>
</dbReference>
<reference evidence="9" key="4">
    <citation type="submission" date="2000-07" db="EMBL/GenBank/DDBJ databases">
        <authorList>
            <person name="Adachi J."/>
            <person name="Aizawa K."/>
            <person name="Akahira S."/>
            <person name="Akimura T."/>
            <person name="Arai A."/>
            <person name="Aono H."/>
            <person name="Arakawa T."/>
            <person name="Bono H."/>
            <person name="Carninci P."/>
            <person name="Fukuda S."/>
            <person name="Fukunishi Y."/>
            <person name="Furuno M."/>
            <person name="Hanagaki T."/>
            <person name="Hara A."/>
            <person name="Hayatsu N."/>
            <person name="Hiramoto K."/>
            <person name="Hiraoka T."/>
            <person name="Hori F."/>
            <person name="Imotani K."/>
            <person name="Ishii Y."/>
            <person name="Itoh M."/>
            <person name="Izawa M."/>
            <person name="Kasukawa T."/>
            <person name="Kato H."/>
            <person name="Kawai J."/>
            <person name="Kojima Y."/>
            <person name="Konno H."/>
            <person name="Kouda M."/>
            <person name="Koya S."/>
            <person name="Kurihara C."/>
            <person name="Matsuyama T."/>
            <person name="Miyazaki A."/>
            <person name="Nishi K."/>
            <person name="Nomura K."/>
            <person name="Numazaki R."/>
            <person name="Ohno M."/>
            <person name="Okazaki Y."/>
            <person name="Okido T."/>
            <person name="Owa C."/>
            <person name="Saito H."/>
            <person name="Saito R."/>
            <person name="Sakai C."/>
            <person name="Sakai K."/>
            <person name="Sano H."/>
            <person name="Sasaki D."/>
            <person name="Shibata K."/>
            <person name="Shibata Y."/>
            <person name="Shinagawa A."/>
            <person name="Shiraki T."/>
            <person name="Sogabe Y."/>
            <person name="Suzuki H."/>
            <person name="Tagami M."/>
            <person name="Tagawa A."/>
            <person name="Takahashi F."/>
            <person name="Tanaka T."/>
            <person name="Tejima Y."/>
            <person name="Toya T."/>
            <person name="Yamamura T."/>
            <person name="Yasunishi A."/>
            <person name="Yoshida K."/>
            <person name="Yoshino M."/>
            <person name="Muramatsu M."/>
            <person name="Hayashizaki Y."/>
        </authorList>
    </citation>
    <scope>NUCLEOTIDE SEQUENCE</scope>
    <source>
        <strain evidence="9">C57BL/6J</strain>
        <tissue evidence="9">Whole body</tissue>
    </source>
</reference>
<evidence type="ECO:0000313" key="11">
    <source>
        <dbReference type="MGI" id="MGI:1917180"/>
    </source>
</evidence>
<evidence type="ECO:0000256" key="6">
    <source>
        <dbReference type="SAM" id="MobiDB-lite"/>
    </source>
</evidence>
<evidence type="ECO:0000313" key="10">
    <source>
        <dbReference type="Ensembl" id="ENSMUSP00000012796.7"/>
    </source>
</evidence>
<reference evidence="9" key="5">
    <citation type="journal article" date="2001" name="Nature">
        <title>Functional annotation of a full-length mouse cDNA collection.</title>
        <authorList>
            <consortium name="The RIKEN Genome Exploration Research Group Phase II Team and the FANTOM Consortium"/>
        </authorList>
    </citation>
    <scope>NUCLEOTIDE SEQUENCE</scope>
    <source>
        <strain evidence="9">C57BL/6J</strain>
        <tissue evidence="9">Whole body</tissue>
    </source>
</reference>
<keyword evidence="3 5" id="KW-0863">Zinc-finger</keyword>
<keyword evidence="12" id="KW-1185">Reference proteome</keyword>
<dbReference type="PROSITE" id="PS50157">
    <property type="entry name" value="ZINC_FINGER_C2H2_2"/>
    <property type="match status" value="1"/>
</dbReference>
<dbReference type="ExpressionAtlas" id="Q9D082">
    <property type="expression patterns" value="baseline and differential"/>
</dbReference>
<dbReference type="VEuPathDB" id="HostDB:ENSMUSG00000012640"/>
<organism evidence="9">
    <name type="scientific">Mus musculus</name>
    <name type="common">Mouse</name>
    <dbReference type="NCBI Taxonomy" id="10090"/>
    <lineage>
        <taxon>Eukaryota</taxon>
        <taxon>Metazoa</taxon>
        <taxon>Chordata</taxon>
        <taxon>Craniata</taxon>
        <taxon>Vertebrata</taxon>
        <taxon>Euteleostomi</taxon>
        <taxon>Mammalia</taxon>
        <taxon>Eutheria</taxon>
        <taxon>Euarchontoglires</taxon>
        <taxon>Glires</taxon>
        <taxon>Rodentia</taxon>
        <taxon>Myomorpha</taxon>
        <taxon>Muroidea</taxon>
        <taxon>Muridae</taxon>
        <taxon>Murinae</taxon>
        <taxon>Mus</taxon>
        <taxon>Mus</taxon>
    </lineage>
</organism>
<dbReference type="Ensembl" id="ENSMUST00000012796.14">
    <property type="protein sequence ID" value="ENSMUSP00000012796.7"/>
    <property type="gene ID" value="ENSMUSG00000012640.17"/>
</dbReference>
<keyword evidence="1" id="KW-0479">Metal-binding</keyword>
<gene>
    <name evidence="10 11" type="primary">Zfp715</name>
</gene>
<evidence type="ECO:0000259" key="7">
    <source>
        <dbReference type="PROSITE" id="PS50157"/>
    </source>
</evidence>
<reference evidence="9" key="2">
    <citation type="journal article" date="2000" name="Genome Res.">
        <title>Normalization and subtraction of cap-trapper-selected cDNAs to prepare full-length cDNA libraries for rapid discovery of new genes.</title>
        <authorList>
            <person name="Carninci P."/>
            <person name="Shibata Y."/>
            <person name="Hayatsu N."/>
            <person name="Sugahara Y."/>
            <person name="Shibata K."/>
            <person name="Itoh M."/>
            <person name="Konno H."/>
            <person name="Okazaki Y."/>
            <person name="Muramatsu M."/>
            <person name="Hayashizaki Y."/>
        </authorList>
    </citation>
    <scope>NUCLEOTIDE SEQUENCE</scope>
    <source>
        <strain evidence="9">C57BL/6J</strain>
        <tissue evidence="9">Whole body</tissue>
    </source>
</reference>
<dbReference type="GO" id="GO:0006355">
    <property type="term" value="P:regulation of DNA-templated transcription"/>
    <property type="evidence" value="ECO:0007669"/>
    <property type="project" value="InterPro"/>
</dbReference>
<dbReference type="OrthoDB" id="427030at2759"/>
<dbReference type="FunFam" id="3.30.160.60:FF:002349">
    <property type="entry name" value="Zinc finger and BTB domain-containing 40"/>
    <property type="match status" value="1"/>
</dbReference>
<reference evidence="10" key="10">
    <citation type="journal article" date="2011" name="PLoS Biol.">
        <title>Modernizing reference genome assemblies.</title>
        <authorList>
            <person name="Church D.M."/>
            <person name="Schneider V.A."/>
            <person name="Graves T."/>
            <person name="Auger K."/>
            <person name="Cunningham F."/>
            <person name="Bouk N."/>
            <person name="Chen H.C."/>
            <person name="Agarwala R."/>
            <person name="McLaren W.M."/>
            <person name="Ritchie G.R."/>
            <person name="Albracht D."/>
            <person name="Kremitzki M."/>
            <person name="Rock S."/>
            <person name="Kotkiewicz H."/>
            <person name="Kremitzki C."/>
            <person name="Wollam A."/>
            <person name="Trani L."/>
            <person name="Fulton L."/>
            <person name="Fulton R."/>
            <person name="Matthews L."/>
            <person name="Whitehead S."/>
            <person name="Chow W."/>
            <person name="Torrance J."/>
            <person name="Dunn M."/>
            <person name="Harden G."/>
            <person name="Threadgold G."/>
            <person name="Wood J."/>
            <person name="Collins J."/>
            <person name="Heath P."/>
            <person name="Griffiths G."/>
            <person name="Pelan S."/>
            <person name="Grafham D."/>
            <person name="Eichler E.E."/>
            <person name="Weinstock G."/>
            <person name="Mardis E.R."/>
            <person name="Wilson R.K."/>
            <person name="Howe K."/>
            <person name="Flicek P."/>
            <person name="Hubbard T."/>
        </authorList>
    </citation>
    <scope>NUCLEOTIDE SEQUENCE [LARGE SCALE GENOMIC DNA]</scope>
    <source>
        <strain evidence="10">C57BL/6J</strain>
    </source>
</reference>
<sequence>MTLEGFGFATKKTSRTEDRGAMAADPNFQQKSQPLGAEEQPESCERWMSFEDVTVNFSQEEWQHLDSAQRCLYQEVMLEIYSHLLAVGYSIPSPGVIFRMEKGKEAQTAKAEFPGQRCQGERPYKCSSCWKAFCTKVQLQEHERIHTGERPYVCTHCGKAFRSSMCDNIGTNNSVIFLKAICV</sequence>
<dbReference type="PROSITE" id="PS00028">
    <property type="entry name" value="ZINC_FINGER_C2H2_1"/>
    <property type="match status" value="1"/>
</dbReference>
<dbReference type="MGI" id="MGI:1917180">
    <property type="gene designation" value="Zfp715"/>
</dbReference>
<dbReference type="GeneTree" id="ENSGT01140000282560"/>
<dbReference type="FunFam" id="3.30.160.60:FF:001625">
    <property type="entry name" value="Zinc finger protein 569"/>
    <property type="match status" value="1"/>
</dbReference>
<evidence type="ECO:0000256" key="2">
    <source>
        <dbReference type="ARBA" id="ARBA00022737"/>
    </source>
</evidence>
<dbReference type="SUPFAM" id="SSF57667">
    <property type="entry name" value="beta-beta-alpha zinc fingers"/>
    <property type="match status" value="1"/>
</dbReference>
<proteinExistence type="evidence at transcript level"/>
<dbReference type="Pfam" id="PF00096">
    <property type="entry name" value="zf-C2H2"/>
    <property type="match status" value="1"/>
</dbReference>
<evidence type="ECO:0000259" key="8">
    <source>
        <dbReference type="PROSITE" id="PS50805"/>
    </source>
</evidence>
<reference evidence="9" key="7">
    <citation type="journal article" date="2005" name="Science">
        <title>The Transcriptional Landscape of the Mammalian Genome.</title>
        <authorList>
            <consortium name="The FANTOM Consortium"/>
            <consortium name="Riken Genome Exploration Research Group and Genome Science Group (Genome Network Project Core Group)"/>
        </authorList>
    </citation>
    <scope>NUCLEOTIDE SEQUENCE</scope>
    <source>
        <strain evidence="9">C57BL/6J</strain>
        <tissue evidence="9">Whole body</tissue>
    </source>
</reference>
<protein>
    <submittedName>
        <fullName evidence="10">Zinc finger protein 715</fullName>
    </submittedName>
</protein>
<dbReference type="AlphaFoldDB" id="Q9D082"/>
<dbReference type="SMART" id="SM00349">
    <property type="entry name" value="KRAB"/>
    <property type="match status" value="1"/>
</dbReference>
<evidence type="ECO:0000256" key="4">
    <source>
        <dbReference type="ARBA" id="ARBA00022833"/>
    </source>
</evidence>
<reference evidence="9" key="1">
    <citation type="journal article" date="1999" name="Methods Enzymol.">
        <title>High-efficiency full-length cDNA cloning.</title>
        <authorList>
            <person name="Carninci P."/>
            <person name="Hayashizaki Y."/>
        </authorList>
    </citation>
    <scope>NUCLEOTIDE SEQUENCE</scope>
    <source>
        <strain evidence="9">C57BL/6J</strain>
        <tissue evidence="9">Whole body</tissue>
    </source>
</reference>
<accession>Q9D082</accession>
<reference evidence="10 12" key="9">
    <citation type="journal article" date="2009" name="PLoS Biol.">
        <title>Lineage-specific biology revealed by a finished genome assembly of the mouse.</title>
        <authorList>
            <consortium name="Mouse Genome Sequencing Consortium"/>
            <person name="Church D.M."/>
            <person name="Goodstadt L."/>
            <person name="Hillier L.W."/>
            <person name="Zody M.C."/>
            <person name="Goldstein S."/>
            <person name="She X."/>
            <person name="Bult C.J."/>
            <person name="Agarwala R."/>
            <person name="Cherry J.L."/>
            <person name="DiCuccio M."/>
            <person name="Hlavina W."/>
            <person name="Kapustin Y."/>
            <person name="Meric P."/>
            <person name="Maglott D."/>
            <person name="Birtle Z."/>
            <person name="Marques A.C."/>
            <person name="Graves T."/>
            <person name="Zhou S."/>
            <person name="Teague B."/>
            <person name="Potamousis K."/>
            <person name="Churas C."/>
            <person name="Place M."/>
            <person name="Herschleb J."/>
            <person name="Runnheim R."/>
            <person name="Forrest D."/>
            <person name="Amos-Landgraf J."/>
            <person name="Schwartz D.C."/>
            <person name="Cheng Z."/>
            <person name="Lindblad-Toh K."/>
            <person name="Eichler E.E."/>
            <person name="Ponting C.P."/>
        </authorList>
    </citation>
    <scope>NUCLEOTIDE SEQUENCE [LARGE SCALE GENOMIC DNA]</scope>
    <source>
        <strain evidence="10 12">C57BL/6J</strain>
    </source>
</reference>
<name>Q9D082_MOUSE</name>
<dbReference type="HOGENOM" id="CLU_1474715_0_0_1"/>
<dbReference type="Bgee" id="ENSMUSG00000012640">
    <property type="expression patterns" value="Expressed in otolith organ and 228 other cell types or tissues"/>
</dbReference>
<dbReference type="ProteomicsDB" id="343178"/>
<dbReference type="InterPro" id="IPR001909">
    <property type="entry name" value="KRAB"/>
</dbReference>
<dbReference type="AGR" id="MGI:1917180"/>
<evidence type="ECO:0000313" key="9">
    <source>
        <dbReference type="EMBL" id="BAB27805.2"/>
    </source>
</evidence>
<feature type="domain" description="C2H2-type" evidence="7">
    <location>
        <begin position="124"/>
        <end position="151"/>
    </location>
</feature>
<dbReference type="PANTHER" id="PTHR23232">
    <property type="entry name" value="KRAB DOMAIN C2H2 ZINC FINGER"/>
    <property type="match status" value="1"/>
</dbReference>
<feature type="domain" description="KRAB" evidence="8">
    <location>
        <begin position="48"/>
        <end position="119"/>
    </location>
</feature>
<reference evidence="10" key="11">
    <citation type="submission" date="2025-05" db="UniProtKB">
        <authorList>
            <consortium name="Ensembl"/>
        </authorList>
    </citation>
    <scope>IDENTIFICATION</scope>
    <source>
        <strain evidence="10">C57BL/6J</strain>
    </source>
</reference>
<dbReference type="PANTHER" id="PTHR23232:SF131">
    <property type="entry name" value="KRAB DOMAIN-CONTAINING PROTEIN"/>
    <property type="match status" value="1"/>
</dbReference>
<dbReference type="EMBL" id="AK011730">
    <property type="protein sequence ID" value="BAB27805.2"/>
    <property type="molecule type" value="mRNA"/>
</dbReference>
<evidence type="ECO:0000313" key="12">
    <source>
        <dbReference type="Proteomes" id="UP000000589"/>
    </source>
</evidence>
<evidence type="ECO:0000256" key="1">
    <source>
        <dbReference type="ARBA" id="ARBA00022723"/>
    </source>
</evidence>
<dbReference type="Gene3D" id="3.30.160.60">
    <property type="entry name" value="Classic Zinc Finger"/>
    <property type="match status" value="2"/>
</dbReference>
<reference evidence="9" key="8">
    <citation type="journal article" date="2005" name="Science">
        <title>Antisense Transcription in the Mammalian Transcriptome.</title>
        <authorList>
            <consortium name="RIKEN Genome Exploration Research Group and Genome Science Group (Genome Network Project Core Group) and the FANTOM Consortium"/>
        </authorList>
    </citation>
    <scope>NUCLEOTIDE SEQUENCE</scope>
    <source>
        <strain evidence="9">C57BL/6J</strain>
        <tissue evidence="9">Whole body</tissue>
    </source>
</reference>
<dbReference type="SUPFAM" id="SSF109640">
    <property type="entry name" value="KRAB domain (Kruppel-associated box)"/>
    <property type="match status" value="1"/>
</dbReference>
<evidence type="ECO:0000256" key="5">
    <source>
        <dbReference type="PROSITE-ProRule" id="PRU00042"/>
    </source>
</evidence>
<dbReference type="PROSITE" id="PS50805">
    <property type="entry name" value="KRAB"/>
    <property type="match status" value="1"/>
</dbReference>
<dbReference type="CDD" id="cd07765">
    <property type="entry name" value="KRAB_A-box"/>
    <property type="match status" value="1"/>
</dbReference>
<reference evidence="9" key="6">
    <citation type="journal article" date="2002" name="Nature">
        <title>Analysis of the mouse transcriptome based on functional annotation of 60,770 full-length cDNAs.</title>
        <authorList>
            <consortium name="The FANTOM Consortium and the RIKEN Genome Exploration Research Group Phase I and II Team"/>
        </authorList>
    </citation>
    <scope>NUCLEOTIDE SEQUENCE</scope>
    <source>
        <strain evidence="9">C57BL/6J</strain>
        <tissue evidence="9">Whole body</tissue>
    </source>
</reference>
<keyword evidence="2" id="KW-0677">Repeat</keyword>
<reference evidence="9" key="3">
    <citation type="journal article" date="2000" name="Genome Res.">
        <title>RIKEN integrated sequence analysis (RISA) system--384-format sequencing pipeline with 384 multicapillary sequencer.</title>
        <authorList>
            <person name="Shibata K."/>
            <person name="Itoh M."/>
            <person name="Aizawa K."/>
            <person name="Nagaoka S."/>
            <person name="Sasaki N."/>
            <person name="Carninci P."/>
            <person name="Konno H."/>
            <person name="Akiyama J."/>
            <person name="Nishi K."/>
            <person name="Kitsunai T."/>
            <person name="Tashiro H."/>
            <person name="Itoh M."/>
            <person name="Sumi N."/>
            <person name="Ishii Y."/>
            <person name="Nakamura S."/>
            <person name="Hazama M."/>
            <person name="Nishine T."/>
            <person name="Harada A."/>
            <person name="Yamamoto R."/>
            <person name="Matsumoto H."/>
            <person name="Sakaguchi S."/>
            <person name="Ikegami T."/>
            <person name="Kashiwagi K."/>
            <person name="Fujiwake S."/>
            <person name="Inoue K."/>
            <person name="Togawa Y."/>
            <person name="Izawa M."/>
            <person name="Ohara E."/>
            <person name="Watahiki M."/>
            <person name="Yoneda Y."/>
            <person name="Ishikawa T."/>
            <person name="Ozawa K."/>
            <person name="Tanaka T."/>
            <person name="Matsuura S."/>
            <person name="Kawai J."/>
            <person name="Okazaki Y."/>
            <person name="Muramatsu M."/>
            <person name="Inoue Y."/>
            <person name="Kira A."/>
            <person name="Hayashizaki Y."/>
        </authorList>
    </citation>
    <scope>NUCLEOTIDE SEQUENCE</scope>
    <source>
        <strain evidence="9">C57BL/6J</strain>
        <tissue evidence="9">Whole body</tissue>
    </source>
</reference>
<dbReference type="Proteomes" id="UP000000589">
    <property type="component" value="Chromosome 7"/>
</dbReference>
<dbReference type="InterPro" id="IPR050169">
    <property type="entry name" value="Krueppel_C2H2_ZnF"/>
</dbReference>
<evidence type="ECO:0000256" key="3">
    <source>
        <dbReference type="ARBA" id="ARBA00022771"/>
    </source>
</evidence>
<dbReference type="SMART" id="SM00355">
    <property type="entry name" value="ZnF_C2H2"/>
    <property type="match status" value="1"/>
</dbReference>
<keyword evidence="4" id="KW-0862">Zinc</keyword>
<dbReference type="InterPro" id="IPR036051">
    <property type="entry name" value="KRAB_dom_sf"/>
</dbReference>
<dbReference type="InterPro" id="IPR036236">
    <property type="entry name" value="Znf_C2H2_sf"/>
</dbReference>
<dbReference type="SMR" id="Q9D082"/>
<dbReference type="Gene3D" id="6.10.140.140">
    <property type="match status" value="1"/>
</dbReference>
<dbReference type="GO" id="GO:0008270">
    <property type="term" value="F:zinc ion binding"/>
    <property type="evidence" value="ECO:0007669"/>
    <property type="project" value="UniProtKB-KW"/>
</dbReference>
<feature type="region of interest" description="Disordered" evidence="6">
    <location>
        <begin position="1"/>
        <end position="38"/>
    </location>
</feature>
<dbReference type="InterPro" id="IPR013087">
    <property type="entry name" value="Znf_C2H2_type"/>
</dbReference>